<gene>
    <name evidence="2" type="ORF">COCSUDRAFT_61511</name>
</gene>
<keyword evidence="3" id="KW-1185">Reference proteome</keyword>
<sequence>MGGSVKALQRAGEEVHRLRGARLSRPTGRTRYMRAGGACLWGRGHKNWWARPVPQKGKETPAIWADTTDDQRSGLRALEARWQSRAAAAGTGTGILGKRPRGEPDPSSYAAWMRPSRQRPAPWRDRQVLALEPAGEPAQSRGPPSDTVDAAAPAAGQPAPWAHVWRVIHTSHLDRRQRITAWRLLHGKLFVGAFSQHIRRRSCESQPATLTHVFITCPLAAGVWDWHAATWAAVTGETAPPRSTDLLLADDTRVWEPPQQLRHRWQRLRLATICQLWAAYQRGRHQPDAHTSPGQLAARVLSSCRKALLADWRLATANIRLSAGVLSDWLRGRDPRLSREEFTARWCHRGVLCTVDALPDAQPVIRWSAQRTQCRCPLDALLHHTSYPACLGLKQSTPAGG</sequence>
<comment type="caution">
    <text evidence="2">The sequence shown here is derived from an EMBL/GenBank/DDBJ whole genome shotgun (WGS) entry which is preliminary data.</text>
</comment>
<feature type="region of interest" description="Disordered" evidence="1">
    <location>
        <begin position="134"/>
        <end position="155"/>
    </location>
</feature>
<dbReference type="GeneID" id="17043288"/>
<dbReference type="RefSeq" id="XP_005649830.1">
    <property type="nucleotide sequence ID" value="XM_005649773.1"/>
</dbReference>
<reference evidence="2 3" key="1">
    <citation type="journal article" date="2012" name="Genome Biol.">
        <title>The genome of the polar eukaryotic microalga coccomyxa subellipsoidea reveals traits of cold adaptation.</title>
        <authorList>
            <person name="Blanc G."/>
            <person name="Agarkova I."/>
            <person name="Grimwood J."/>
            <person name="Kuo A."/>
            <person name="Brueggeman A."/>
            <person name="Dunigan D."/>
            <person name="Gurnon J."/>
            <person name="Ladunga I."/>
            <person name="Lindquist E."/>
            <person name="Lucas S."/>
            <person name="Pangilinan J."/>
            <person name="Proschold T."/>
            <person name="Salamov A."/>
            <person name="Schmutz J."/>
            <person name="Weeks D."/>
            <person name="Yamada T."/>
            <person name="Claverie J.M."/>
            <person name="Grigoriev I."/>
            <person name="Van Etten J."/>
            <person name="Lomsadze A."/>
            <person name="Borodovsky M."/>
        </authorList>
    </citation>
    <scope>NUCLEOTIDE SEQUENCE [LARGE SCALE GENOMIC DNA]</scope>
    <source>
        <strain evidence="2 3">C-169</strain>
    </source>
</reference>
<protein>
    <submittedName>
        <fullName evidence="2">Uncharacterized protein</fullName>
    </submittedName>
</protein>
<dbReference type="Proteomes" id="UP000007264">
    <property type="component" value="Unassembled WGS sequence"/>
</dbReference>
<name>I0Z3R7_COCSC</name>
<accession>I0Z3R7</accession>
<evidence type="ECO:0000256" key="1">
    <source>
        <dbReference type="SAM" id="MobiDB-lite"/>
    </source>
</evidence>
<dbReference type="EMBL" id="AGSI01000004">
    <property type="protein sequence ID" value="EIE25286.1"/>
    <property type="molecule type" value="Genomic_DNA"/>
</dbReference>
<feature type="region of interest" description="Disordered" evidence="1">
    <location>
        <begin position="86"/>
        <end position="120"/>
    </location>
</feature>
<dbReference type="AlphaFoldDB" id="I0Z3R7"/>
<evidence type="ECO:0000313" key="3">
    <source>
        <dbReference type="Proteomes" id="UP000007264"/>
    </source>
</evidence>
<organism evidence="2 3">
    <name type="scientific">Coccomyxa subellipsoidea (strain C-169)</name>
    <name type="common">Green microalga</name>
    <dbReference type="NCBI Taxonomy" id="574566"/>
    <lineage>
        <taxon>Eukaryota</taxon>
        <taxon>Viridiplantae</taxon>
        <taxon>Chlorophyta</taxon>
        <taxon>core chlorophytes</taxon>
        <taxon>Trebouxiophyceae</taxon>
        <taxon>Trebouxiophyceae incertae sedis</taxon>
        <taxon>Coccomyxaceae</taxon>
        <taxon>Coccomyxa</taxon>
        <taxon>Coccomyxa subellipsoidea</taxon>
    </lineage>
</organism>
<dbReference type="OrthoDB" id="520578at2759"/>
<dbReference type="KEGG" id="csl:COCSUDRAFT_61511"/>
<proteinExistence type="predicted"/>
<evidence type="ECO:0000313" key="2">
    <source>
        <dbReference type="EMBL" id="EIE25286.1"/>
    </source>
</evidence>